<evidence type="ECO:0000313" key="1">
    <source>
        <dbReference type="EMBL" id="SFO05244.1"/>
    </source>
</evidence>
<dbReference type="STRING" id="913024.SAMN05421741_11842"/>
<name>A0A1I5E136_9FLAO</name>
<reference evidence="2" key="1">
    <citation type="submission" date="2016-10" db="EMBL/GenBank/DDBJ databases">
        <authorList>
            <person name="Varghese N."/>
            <person name="Submissions S."/>
        </authorList>
    </citation>
    <scope>NUCLEOTIDE SEQUENCE [LARGE SCALE GENOMIC DNA]</scope>
    <source>
        <strain evidence="2">DS-12</strain>
    </source>
</reference>
<dbReference type="OrthoDB" id="9814572at2"/>
<dbReference type="RefSeq" id="WP_091524650.1">
    <property type="nucleotide sequence ID" value="NZ_FOVI01000018.1"/>
</dbReference>
<sequence length="122" mass="14272">MEEKEIQKIREKYPISIDEINTYSSFEQILGKNPEDYSPEVRKLRWEKNMTELAKENPDLADYWRYGSEESCSGCIHRDTSANHWCTLQELPCMYNPVLKMLGMACYGAGKTISVQYDLFDN</sequence>
<dbReference type="Proteomes" id="UP000199036">
    <property type="component" value="Unassembled WGS sequence"/>
</dbReference>
<keyword evidence="2" id="KW-1185">Reference proteome</keyword>
<gene>
    <name evidence="1" type="ORF">SAMN05421741_11842</name>
</gene>
<protein>
    <submittedName>
        <fullName evidence="1">Uncharacterized protein</fullName>
    </submittedName>
</protein>
<organism evidence="1 2">
    <name type="scientific">Paenimyroides ummariense</name>
    <dbReference type="NCBI Taxonomy" id="913024"/>
    <lineage>
        <taxon>Bacteria</taxon>
        <taxon>Pseudomonadati</taxon>
        <taxon>Bacteroidota</taxon>
        <taxon>Flavobacteriia</taxon>
        <taxon>Flavobacteriales</taxon>
        <taxon>Flavobacteriaceae</taxon>
        <taxon>Paenimyroides</taxon>
    </lineage>
</organism>
<dbReference type="AlphaFoldDB" id="A0A1I5E136"/>
<dbReference type="EMBL" id="FOVI01000018">
    <property type="protein sequence ID" value="SFO05244.1"/>
    <property type="molecule type" value="Genomic_DNA"/>
</dbReference>
<proteinExistence type="predicted"/>
<evidence type="ECO:0000313" key="2">
    <source>
        <dbReference type="Proteomes" id="UP000199036"/>
    </source>
</evidence>
<accession>A0A1I5E136</accession>